<evidence type="ECO:0000313" key="3">
    <source>
        <dbReference type="EMBL" id="MCV2874072.1"/>
    </source>
</evidence>
<dbReference type="Pfam" id="PF11412">
    <property type="entry name" value="DsbD_N"/>
    <property type="match status" value="1"/>
</dbReference>
<evidence type="ECO:0000259" key="2">
    <source>
        <dbReference type="Pfam" id="PF11412"/>
    </source>
</evidence>
<sequence>MNIKSIIGAAFAGGMALLAAGPAISQAMPDNLLNAELRKGWRMSDGDQMAALRLTLAPGWKTYWRAPGEGGIPPSFNWTGSRNVAGVSFHWPKPQVYDVNGVRVIGYRDELVLPIEFTPVDPTQPVSVSAAIDLGVCDEICVPMSITVSAELDSTAKPDPMIEAALTARPEDAAKAGLSAARCSAEPIRDGLRMTANMTIPQVGPDEFAVVELADTSVWISPADTRRSGGDLTATADMVPPNAQPFALDRSSIRITIFGGSGRVVDLQGCTG</sequence>
<accession>A0ABT2ZSR4</accession>
<comment type="caution">
    <text evidence="3">The sequence shown here is derived from an EMBL/GenBank/DDBJ whole genome shotgun (WGS) entry which is preliminary data.</text>
</comment>
<feature type="domain" description="Thiol:disulfide interchange protein DsbD N-terminal" evidence="2">
    <location>
        <begin position="44"/>
        <end position="145"/>
    </location>
</feature>
<evidence type="ECO:0000313" key="4">
    <source>
        <dbReference type="Proteomes" id="UP001652564"/>
    </source>
</evidence>
<gene>
    <name evidence="3" type="ORF">OEZ71_17380</name>
</gene>
<evidence type="ECO:0000256" key="1">
    <source>
        <dbReference type="SAM" id="SignalP"/>
    </source>
</evidence>
<keyword evidence="4" id="KW-1185">Reference proteome</keyword>
<feature type="signal peptide" evidence="1">
    <location>
        <begin position="1"/>
        <end position="27"/>
    </location>
</feature>
<dbReference type="InterPro" id="IPR028250">
    <property type="entry name" value="DsbDN"/>
</dbReference>
<proteinExistence type="predicted"/>
<name>A0ABT2ZSR4_9RHOB</name>
<dbReference type="Proteomes" id="UP001652564">
    <property type="component" value="Unassembled WGS sequence"/>
</dbReference>
<dbReference type="RefSeq" id="WP_263741324.1">
    <property type="nucleotide sequence ID" value="NZ_JAOWKZ010000004.1"/>
</dbReference>
<protein>
    <submittedName>
        <fullName evidence="3">Protein-disulfide reductase DsbD family protein</fullName>
    </submittedName>
</protein>
<keyword evidence="1" id="KW-0732">Signal</keyword>
<organism evidence="3 4">
    <name type="scientific">Albidovulum litorale</name>
    <dbReference type="NCBI Taxonomy" id="2984134"/>
    <lineage>
        <taxon>Bacteria</taxon>
        <taxon>Pseudomonadati</taxon>
        <taxon>Pseudomonadota</taxon>
        <taxon>Alphaproteobacteria</taxon>
        <taxon>Rhodobacterales</taxon>
        <taxon>Paracoccaceae</taxon>
        <taxon>Albidovulum</taxon>
    </lineage>
</organism>
<dbReference type="EMBL" id="JAOWKZ010000004">
    <property type="protein sequence ID" value="MCV2874072.1"/>
    <property type="molecule type" value="Genomic_DNA"/>
</dbReference>
<reference evidence="3 4" key="1">
    <citation type="submission" date="2022-10" db="EMBL/GenBank/DDBJ databases">
        <title>Defluviimonas sp. nov., isolated from ocean surface sediments.</title>
        <authorList>
            <person name="He W."/>
            <person name="Wang L."/>
            <person name="Zhang D.-F."/>
        </authorList>
    </citation>
    <scope>NUCLEOTIDE SEQUENCE [LARGE SCALE GENOMIC DNA]</scope>
    <source>
        <strain evidence="3 4">WL0050</strain>
    </source>
</reference>
<feature type="chain" id="PRO_5045052815" evidence="1">
    <location>
        <begin position="28"/>
        <end position="272"/>
    </location>
</feature>